<dbReference type="EMBL" id="JAQQWN010000010">
    <property type="protein sequence ID" value="KAK8063060.1"/>
    <property type="molecule type" value="Genomic_DNA"/>
</dbReference>
<dbReference type="RefSeq" id="XP_066661659.1">
    <property type="nucleotide sequence ID" value="XM_066819471.1"/>
</dbReference>
<proteinExistence type="predicted"/>
<comment type="caution">
    <text evidence="2">The sequence shown here is derived from an EMBL/GenBank/DDBJ whole genome shotgun (WGS) entry which is preliminary data.</text>
</comment>
<keyword evidence="3" id="KW-1185">Reference proteome</keyword>
<dbReference type="Proteomes" id="UP001433268">
    <property type="component" value="Unassembled WGS sequence"/>
</dbReference>
<name>A0ABR1UVV5_9PEZI</name>
<dbReference type="Pfam" id="PF00646">
    <property type="entry name" value="F-box"/>
    <property type="match status" value="1"/>
</dbReference>
<gene>
    <name evidence="2" type="ORF">PG997_015157</name>
</gene>
<evidence type="ECO:0000313" key="3">
    <source>
        <dbReference type="Proteomes" id="UP001433268"/>
    </source>
</evidence>
<dbReference type="InterPro" id="IPR036047">
    <property type="entry name" value="F-box-like_dom_sf"/>
</dbReference>
<feature type="domain" description="F-box" evidence="1">
    <location>
        <begin position="1"/>
        <end position="51"/>
    </location>
</feature>
<dbReference type="GeneID" id="92052531"/>
<dbReference type="InterPro" id="IPR001810">
    <property type="entry name" value="F-box_dom"/>
</dbReference>
<dbReference type="PROSITE" id="PS50181">
    <property type="entry name" value="FBOX"/>
    <property type="match status" value="1"/>
</dbReference>
<sequence>MESLPLELVQRIFAYLDLASVRDAALLCRTFFDAFTSAEVLITSEILLRQIDPSVLPEAILVQKSWQLGKSSVDQAIKFAQDHLSSRPPAPTQWRLVDALPLERFHRYVDYFAHWSAAEALDKQPRLLALGEPSHTELLRFQRAFYRFQLYCNMVGPEPAGQSQYREMFFGYFAIWGNEQLACVNDYLMRMVAEPFNCLVDHDVTWRCMRIPYINCHYSSYGQYLISEGLEKLYQVSRASSYKEWHGILSKGEDRWEEPLFSDAFLGNGLERGANVFPLYLEALADLDEEDKHEVVGSPFYEEPDRGPASMWEWVHKGRLPGALVGESRMRQHRQWAYTFWDCSRLERAGLLTDPSISGLGSHTELGLEKYDLPERQANLAISQATRARIWESGGTGVVECHGSDKGCLAKAKSNFNAYRSAPISC</sequence>
<dbReference type="SUPFAM" id="SSF81383">
    <property type="entry name" value="F-box domain"/>
    <property type="match status" value="1"/>
</dbReference>
<protein>
    <recommendedName>
        <fullName evidence="1">F-box domain-containing protein</fullName>
    </recommendedName>
</protein>
<accession>A0ABR1UVV5</accession>
<evidence type="ECO:0000259" key="1">
    <source>
        <dbReference type="PROSITE" id="PS50181"/>
    </source>
</evidence>
<organism evidence="2 3">
    <name type="scientific">Apiospora hydei</name>
    <dbReference type="NCBI Taxonomy" id="1337664"/>
    <lineage>
        <taxon>Eukaryota</taxon>
        <taxon>Fungi</taxon>
        <taxon>Dikarya</taxon>
        <taxon>Ascomycota</taxon>
        <taxon>Pezizomycotina</taxon>
        <taxon>Sordariomycetes</taxon>
        <taxon>Xylariomycetidae</taxon>
        <taxon>Amphisphaeriales</taxon>
        <taxon>Apiosporaceae</taxon>
        <taxon>Apiospora</taxon>
    </lineage>
</organism>
<evidence type="ECO:0000313" key="2">
    <source>
        <dbReference type="EMBL" id="KAK8063060.1"/>
    </source>
</evidence>
<reference evidence="2 3" key="1">
    <citation type="submission" date="2023-01" db="EMBL/GenBank/DDBJ databases">
        <title>Analysis of 21 Apiospora genomes using comparative genomics revels a genus with tremendous synthesis potential of carbohydrate active enzymes and secondary metabolites.</title>
        <authorList>
            <person name="Sorensen T."/>
        </authorList>
    </citation>
    <scope>NUCLEOTIDE SEQUENCE [LARGE SCALE GENOMIC DNA]</scope>
    <source>
        <strain evidence="2 3">CBS 114990</strain>
    </source>
</reference>